<feature type="domain" description="Ubiquitin-like protease family profile" evidence="5">
    <location>
        <begin position="1"/>
        <end position="178"/>
    </location>
</feature>
<reference evidence="6" key="1">
    <citation type="submission" date="2015-11" db="EMBL/GenBank/DDBJ databases">
        <title>De novo transcriptome assembly of four potential Pierce s Disease insect vectors from Arizona vineyards.</title>
        <authorList>
            <person name="Tassone E.E."/>
        </authorList>
    </citation>
    <scope>NUCLEOTIDE SEQUENCE</scope>
</reference>
<evidence type="ECO:0000259" key="5">
    <source>
        <dbReference type="PROSITE" id="PS50600"/>
    </source>
</evidence>
<dbReference type="SUPFAM" id="SSF54001">
    <property type="entry name" value="Cysteine proteinases"/>
    <property type="match status" value="1"/>
</dbReference>
<organism evidence="6">
    <name type="scientific">Graphocephala atropunctata</name>
    <dbReference type="NCBI Taxonomy" id="36148"/>
    <lineage>
        <taxon>Eukaryota</taxon>
        <taxon>Metazoa</taxon>
        <taxon>Ecdysozoa</taxon>
        <taxon>Arthropoda</taxon>
        <taxon>Hexapoda</taxon>
        <taxon>Insecta</taxon>
        <taxon>Pterygota</taxon>
        <taxon>Neoptera</taxon>
        <taxon>Paraneoptera</taxon>
        <taxon>Hemiptera</taxon>
        <taxon>Auchenorrhyncha</taxon>
        <taxon>Membracoidea</taxon>
        <taxon>Cicadellidae</taxon>
        <taxon>Cicadellinae</taxon>
        <taxon>Cicadellini</taxon>
        <taxon>Graphocephala</taxon>
    </lineage>
</organism>
<evidence type="ECO:0000256" key="2">
    <source>
        <dbReference type="ARBA" id="ARBA00022670"/>
    </source>
</evidence>
<name>A0A1B6LST6_9HEMI</name>
<dbReference type="Pfam" id="PF02902">
    <property type="entry name" value="Peptidase_C48"/>
    <property type="match status" value="1"/>
</dbReference>
<proteinExistence type="inferred from homology"/>
<evidence type="ECO:0000256" key="1">
    <source>
        <dbReference type="ARBA" id="ARBA00005234"/>
    </source>
</evidence>
<dbReference type="GO" id="GO:0008234">
    <property type="term" value="F:cysteine-type peptidase activity"/>
    <property type="evidence" value="ECO:0007669"/>
    <property type="project" value="UniProtKB-KW"/>
</dbReference>
<dbReference type="EMBL" id="GEBQ01013222">
    <property type="protein sequence ID" value="JAT26755.1"/>
    <property type="molecule type" value="Transcribed_RNA"/>
</dbReference>
<feature type="non-terminal residue" evidence="6">
    <location>
        <position position="180"/>
    </location>
</feature>
<sequence length="180" mass="20911">MDFFPSKMLTRSQRCKIVKTNPVDINFHKEENCDNKWLQDEFIQAYFDSLYNHTRKIREDILFIGPTVTQLLKCGSSLDIQYALESLGFKKTNVIFFCISDHSHSIDQPGGSHWSLLVFSRSDKMFFHLDSCSGLNNMHAKEVAKRVSPDYSFTEIKTLQQTSNFECGLHVLVKLNIFWT</sequence>
<dbReference type="PANTHER" id="PTHR46468:SF1">
    <property type="entry name" value="SENTRIN-SPECIFIC PROTEASE 8"/>
    <property type="match status" value="1"/>
</dbReference>
<dbReference type="Gene3D" id="3.40.395.10">
    <property type="entry name" value="Adenoviral Proteinase, Chain A"/>
    <property type="match status" value="1"/>
</dbReference>
<protein>
    <recommendedName>
        <fullName evidence="5">Ubiquitin-like protease family profile domain-containing protein</fullName>
    </recommendedName>
</protein>
<dbReference type="PROSITE" id="PS50600">
    <property type="entry name" value="ULP_PROTEASE"/>
    <property type="match status" value="1"/>
</dbReference>
<dbReference type="InterPro" id="IPR044613">
    <property type="entry name" value="Nep1/2-like"/>
</dbReference>
<dbReference type="AlphaFoldDB" id="A0A1B6LST6"/>
<evidence type="ECO:0000256" key="4">
    <source>
        <dbReference type="ARBA" id="ARBA00022807"/>
    </source>
</evidence>
<evidence type="ECO:0000313" key="6">
    <source>
        <dbReference type="EMBL" id="JAT26755.1"/>
    </source>
</evidence>
<comment type="similarity">
    <text evidence="1">Belongs to the peptidase C48 family.</text>
</comment>
<dbReference type="InterPro" id="IPR003653">
    <property type="entry name" value="Peptidase_C48_C"/>
</dbReference>
<dbReference type="InterPro" id="IPR038765">
    <property type="entry name" value="Papain-like_cys_pep_sf"/>
</dbReference>
<dbReference type="GO" id="GO:0006508">
    <property type="term" value="P:proteolysis"/>
    <property type="evidence" value="ECO:0007669"/>
    <property type="project" value="UniProtKB-KW"/>
</dbReference>
<accession>A0A1B6LST6</accession>
<gene>
    <name evidence="6" type="ORF">g.19048</name>
</gene>
<keyword evidence="2" id="KW-0645">Protease</keyword>
<dbReference type="GO" id="GO:0000338">
    <property type="term" value="P:protein deneddylation"/>
    <property type="evidence" value="ECO:0007669"/>
    <property type="project" value="TreeGrafter"/>
</dbReference>
<keyword evidence="4" id="KW-0788">Thiol protease</keyword>
<dbReference type="GO" id="GO:0019784">
    <property type="term" value="F:deNEDDylase activity"/>
    <property type="evidence" value="ECO:0007669"/>
    <property type="project" value="InterPro"/>
</dbReference>
<dbReference type="PANTHER" id="PTHR46468">
    <property type="entry name" value="SENTRIN-SPECIFIC PROTEASE 8"/>
    <property type="match status" value="1"/>
</dbReference>
<evidence type="ECO:0000256" key="3">
    <source>
        <dbReference type="ARBA" id="ARBA00022801"/>
    </source>
</evidence>
<keyword evidence="3" id="KW-0378">Hydrolase</keyword>